<keyword evidence="4" id="KW-1185">Reference proteome</keyword>
<organism evidence="4 5">
    <name type="scientific">Galeopterus variegatus</name>
    <name type="common">Malayan flying lemur</name>
    <name type="synonym">Cynocephalus variegatus</name>
    <dbReference type="NCBI Taxonomy" id="482537"/>
    <lineage>
        <taxon>Eukaryota</taxon>
        <taxon>Metazoa</taxon>
        <taxon>Chordata</taxon>
        <taxon>Craniata</taxon>
        <taxon>Vertebrata</taxon>
        <taxon>Euteleostomi</taxon>
        <taxon>Mammalia</taxon>
        <taxon>Eutheria</taxon>
        <taxon>Euarchontoglires</taxon>
        <taxon>Dermoptera</taxon>
        <taxon>Cynocephalidae</taxon>
        <taxon>Galeopterus</taxon>
    </lineage>
</organism>
<feature type="domain" description="Aminotransferase class V" evidence="3">
    <location>
        <begin position="45"/>
        <end position="141"/>
    </location>
</feature>
<gene>
    <name evidence="5" type="primary">AGXT</name>
</gene>
<dbReference type="GO" id="GO:0008483">
    <property type="term" value="F:transaminase activity"/>
    <property type="evidence" value="ECO:0007669"/>
    <property type="project" value="UniProtKB-KW"/>
</dbReference>
<evidence type="ECO:0000313" key="5">
    <source>
        <dbReference type="RefSeq" id="XP_008592886.1"/>
    </source>
</evidence>
<dbReference type="RefSeq" id="XP_008592886.1">
    <property type="nucleotide sequence ID" value="XM_008594664.1"/>
</dbReference>
<dbReference type="InterPro" id="IPR015421">
    <property type="entry name" value="PyrdxlP-dep_Trfase_major"/>
</dbReference>
<dbReference type="PANTHER" id="PTHR21152">
    <property type="entry name" value="AMINOTRANSFERASE CLASS V"/>
    <property type="match status" value="1"/>
</dbReference>
<dbReference type="InterPro" id="IPR015424">
    <property type="entry name" value="PyrdxlP-dep_Trfase"/>
</dbReference>
<dbReference type="Proteomes" id="UP000694923">
    <property type="component" value="Unplaced"/>
</dbReference>
<evidence type="ECO:0000256" key="1">
    <source>
        <dbReference type="ARBA" id="ARBA00001933"/>
    </source>
</evidence>
<proteinExistence type="predicted"/>
<comment type="cofactor">
    <cofactor evidence="1">
        <name>pyridoxal 5'-phosphate</name>
        <dbReference type="ChEBI" id="CHEBI:597326"/>
    </cofactor>
</comment>
<name>A0ABM0SJ45_GALVR</name>
<keyword evidence="5" id="KW-0032">Aminotransferase</keyword>
<accession>A0ABM0SJ45</accession>
<dbReference type="PANTHER" id="PTHR21152:SF40">
    <property type="entry name" value="ALANINE--GLYOXYLATE AMINOTRANSFERASE"/>
    <property type="match status" value="1"/>
</dbReference>
<sequence length="142" mass="15371">MASYQLLVAPPEALLKPLSVPNRLLLGPGPSNLTPRVLAASGLQIIGHMHKEMFQVMDEIKQGIQYVFQTKNPLTLAISGSGHCALEAALINLLEPGDSFLVGANGIWGQRAVDIGERIGAHVHPMIKDPGYHYTLQEVEEV</sequence>
<dbReference type="InterPro" id="IPR015422">
    <property type="entry name" value="PyrdxlP-dep_Trfase_small"/>
</dbReference>
<dbReference type="Pfam" id="PF00266">
    <property type="entry name" value="Aminotran_5"/>
    <property type="match status" value="1"/>
</dbReference>
<reference evidence="5" key="1">
    <citation type="submission" date="2025-08" db="UniProtKB">
        <authorList>
            <consortium name="RefSeq"/>
        </authorList>
    </citation>
    <scope>IDENTIFICATION</scope>
</reference>
<evidence type="ECO:0000313" key="4">
    <source>
        <dbReference type="Proteomes" id="UP000694923"/>
    </source>
</evidence>
<dbReference type="InterPro" id="IPR000192">
    <property type="entry name" value="Aminotrans_V_dom"/>
</dbReference>
<dbReference type="SUPFAM" id="SSF53383">
    <property type="entry name" value="PLP-dependent transferases"/>
    <property type="match status" value="1"/>
</dbReference>
<keyword evidence="5" id="KW-0808">Transferase</keyword>
<evidence type="ECO:0000256" key="2">
    <source>
        <dbReference type="ARBA" id="ARBA00022898"/>
    </source>
</evidence>
<keyword evidence="2" id="KW-0663">Pyridoxal phosphate</keyword>
<dbReference type="Gene3D" id="3.40.640.10">
    <property type="entry name" value="Type I PLP-dependent aspartate aminotransferase-like (Major domain)"/>
    <property type="match status" value="1"/>
</dbReference>
<protein>
    <submittedName>
        <fullName evidence="5">Serine--pyruvate aminotransferase</fullName>
    </submittedName>
</protein>
<evidence type="ECO:0000259" key="3">
    <source>
        <dbReference type="Pfam" id="PF00266"/>
    </source>
</evidence>
<dbReference type="Gene3D" id="3.90.1150.10">
    <property type="entry name" value="Aspartate Aminotransferase, domain 1"/>
    <property type="match status" value="1"/>
</dbReference>
<dbReference type="GeneID" id="103610510"/>